<organism evidence="2 3">
    <name type="scientific">Candidatus Mycobacterium methanotrophicum</name>
    <dbReference type="NCBI Taxonomy" id="2943498"/>
    <lineage>
        <taxon>Bacteria</taxon>
        <taxon>Bacillati</taxon>
        <taxon>Actinomycetota</taxon>
        <taxon>Actinomycetes</taxon>
        <taxon>Mycobacteriales</taxon>
        <taxon>Mycobacteriaceae</taxon>
        <taxon>Mycobacterium</taxon>
    </lineage>
</organism>
<keyword evidence="1" id="KW-0732">Signal</keyword>
<protein>
    <submittedName>
        <fullName evidence="2">Uncharacterized protein</fullName>
    </submittedName>
</protein>
<feature type="signal peptide" evidence="1">
    <location>
        <begin position="1"/>
        <end position="22"/>
    </location>
</feature>
<evidence type="ECO:0000256" key="1">
    <source>
        <dbReference type="SAM" id="SignalP"/>
    </source>
</evidence>
<feature type="chain" id="PRO_5045543063" evidence="1">
    <location>
        <begin position="23"/>
        <end position="70"/>
    </location>
</feature>
<proteinExistence type="predicted"/>
<name>A0ABY4QTT1_9MYCO</name>
<dbReference type="Proteomes" id="UP001056610">
    <property type="component" value="Chromosome"/>
</dbReference>
<keyword evidence="3" id="KW-1185">Reference proteome</keyword>
<gene>
    <name evidence="2" type="ORF">M5I08_24225</name>
</gene>
<dbReference type="EMBL" id="CP097320">
    <property type="protein sequence ID" value="UQX13323.1"/>
    <property type="molecule type" value="Genomic_DNA"/>
</dbReference>
<reference evidence="2" key="1">
    <citation type="submission" date="2022-05" db="EMBL/GenBank/DDBJ databases">
        <title>A methanotrophic Mycobacterium dominates a cave microbial ecosystem.</title>
        <authorList>
            <person name="Van Spanning R.J.M."/>
            <person name="Guan Q."/>
            <person name="Melkonian C."/>
            <person name="Gallant J."/>
            <person name="Polerecky L."/>
            <person name="Flot J.-F."/>
            <person name="Brandt B.W."/>
            <person name="Braster M."/>
            <person name="Iturbe Espinoza P."/>
            <person name="Aerts J."/>
            <person name="Meima-Franke M."/>
            <person name="Piersma S.R."/>
            <person name="Bunduc C."/>
            <person name="Ummels R."/>
            <person name="Pain A."/>
            <person name="Fleming E.J."/>
            <person name="van der Wel N."/>
            <person name="Gherman V.D."/>
            <person name="Sarbu S.M."/>
            <person name="Bodelier P.L.E."/>
            <person name="Bitter W."/>
        </authorList>
    </citation>
    <scope>NUCLEOTIDE SEQUENCE</scope>
    <source>
        <strain evidence="2">Sulfur Cave</strain>
    </source>
</reference>
<sequence>MPTSAITPVAMTLPIGSGSAAAAALIDGIPGSAFGETMLGTLAGRGLGAVTARNVVSRNRKVVPQSPAVG</sequence>
<accession>A0ABY4QTT1</accession>
<evidence type="ECO:0000313" key="3">
    <source>
        <dbReference type="Proteomes" id="UP001056610"/>
    </source>
</evidence>
<evidence type="ECO:0000313" key="2">
    <source>
        <dbReference type="EMBL" id="UQX13323.1"/>
    </source>
</evidence>